<protein>
    <submittedName>
        <fullName evidence="2">Uncharacterized protein</fullName>
    </submittedName>
</protein>
<dbReference type="EMBL" id="GBXM01053321">
    <property type="protein sequence ID" value="JAH55256.1"/>
    <property type="molecule type" value="Transcribed_RNA"/>
</dbReference>
<evidence type="ECO:0000256" key="1">
    <source>
        <dbReference type="SAM" id="MobiDB-lite"/>
    </source>
</evidence>
<accession>A0A0E9TNX0</accession>
<proteinExistence type="predicted"/>
<reference evidence="2" key="1">
    <citation type="submission" date="2014-11" db="EMBL/GenBank/DDBJ databases">
        <authorList>
            <person name="Amaro Gonzalez C."/>
        </authorList>
    </citation>
    <scope>NUCLEOTIDE SEQUENCE</scope>
</reference>
<feature type="region of interest" description="Disordered" evidence="1">
    <location>
        <begin position="1"/>
        <end position="20"/>
    </location>
</feature>
<name>A0A0E9TNX0_ANGAN</name>
<evidence type="ECO:0000313" key="2">
    <source>
        <dbReference type="EMBL" id="JAH55256.1"/>
    </source>
</evidence>
<dbReference type="AlphaFoldDB" id="A0A0E9TNX0"/>
<reference evidence="2" key="2">
    <citation type="journal article" date="2015" name="Fish Shellfish Immunol.">
        <title>Early steps in the European eel (Anguilla anguilla)-Vibrio vulnificus interaction in the gills: Role of the RtxA13 toxin.</title>
        <authorList>
            <person name="Callol A."/>
            <person name="Pajuelo D."/>
            <person name="Ebbesson L."/>
            <person name="Teles M."/>
            <person name="MacKenzie S."/>
            <person name="Amaro C."/>
        </authorList>
    </citation>
    <scope>NUCLEOTIDE SEQUENCE</scope>
</reference>
<sequence length="20" mass="2246">MESGLIQDDNAPIHRVTRGH</sequence>
<organism evidence="2">
    <name type="scientific">Anguilla anguilla</name>
    <name type="common">European freshwater eel</name>
    <name type="synonym">Muraena anguilla</name>
    <dbReference type="NCBI Taxonomy" id="7936"/>
    <lineage>
        <taxon>Eukaryota</taxon>
        <taxon>Metazoa</taxon>
        <taxon>Chordata</taxon>
        <taxon>Craniata</taxon>
        <taxon>Vertebrata</taxon>
        <taxon>Euteleostomi</taxon>
        <taxon>Actinopterygii</taxon>
        <taxon>Neopterygii</taxon>
        <taxon>Teleostei</taxon>
        <taxon>Anguilliformes</taxon>
        <taxon>Anguillidae</taxon>
        <taxon>Anguilla</taxon>
    </lineage>
</organism>